<evidence type="ECO:0000313" key="3">
    <source>
        <dbReference type="Proteomes" id="UP000092555"/>
    </source>
</evidence>
<dbReference type="EMBL" id="LXTC01000002">
    <property type="protein sequence ID" value="OBA22473.1"/>
    <property type="molecule type" value="Genomic_DNA"/>
</dbReference>
<comment type="caution">
    <text evidence="2">The sequence shown here is derived from an EMBL/GenBank/DDBJ whole genome shotgun (WGS) entry which is preliminary data.</text>
</comment>
<name>A0A1A0HEY7_9ASCO</name>
<proteinExistence type="predicted"/>
<sequence length="86" mass="10351">MLLASLQSRCFLCIRKHIYRLLVLESELKERNFMLVYYFVFFLFFTHLIVSSEIHENLKHLTCSNFKCYSCNKKNKSKQTLFGTPF</sequence>
<feature type="transmembrane region" description="Helical" evidence="1">
    <location>
        <begin position="33"/>
        <end position="50"/>
    </location>
</feature>
<dbReference type="GeneID" id="30027570"/>
<keyword evidence="3" id="KW-1185">Reference proteome</keyword>
<dbReference type="RefSeq" id="XP_018712969.1">
    <property type="nucleotide sequence ID" value="XM_018854594.1"/>
</dbReference>
<evidence type="ECO:0000256" key="1">
    <source>
        <dbReference type="SAM" id="Phobius"/>
    </source>
</evidence>
<organism evidence="2 3">
    <name type="scientific">Metschnikowia bicuspidata var. bicuspidata NRRL YB-4993</name>
    <dbReference type="NCBI Taxonomy" id="869754"/>
    <lineage>
        <taxon>Eukaryota</taxon>
        <taxon>Fungi</taxon>
        <taxon>Dikarya</taxon>
        <taxon>Ascomycota</taxon>
        <taxon>Saccharomycotina</taxon>
        <taxon>Pichiomycetes</taxon>
        <taxon>Metschnikowiaceae</taxon>
        <taxon>Metschnikowia</taxon>
    </lineage>
</organism>
<evidence type="ECO:0000313" key="2">
    <source>
        <dbReference type="EMBL" id="OBA22473.1"/>
    </source>
</evidence>
<reference evidence="2 3" key="1">
    <citation type="submission" date="2016-05" db="EMBL/GenBank/DDBJ databases">
        <title>Comparative genomics of biotechnologically important yeasts.</title>
        <authorList>
            <consortium name="DOE Joint Genome Institute"/>
            <person name="Riley R."/>
            <person name="Haridas S."/>
            <person name="Wolfe K.H."/>
            <person name="Lopes M.R."/>
            <person name="Hittinger C.T."/>
            <person name="Goker M."/>
            <person name="Salamov A."/>
            <person name="Wisecaver J."/>
            <person name="Long T.M."/>
            <person name="Aerts A.L."/>
            <person name="Barry K."/>
            <person name="Choi C."/>
            <person name="Clum A."/>
            <person name="Coughlan A.Y."/>
            <person name="Deshpande S."/>
            <person name="Douglass A.P."/>
            <person name="Hanson S.J."/>
            <person name="Klenk H.-P."/>
            <person name="LaButti K."/>
            <person name="Lapidus A."/>
            <person name="Lindquist E."/>
            <person name="Lipzen A."/>
            <person name="Meier-kolthoff J.P."/>
            <person name="Ohm R.A."/>
            <person name="Otillar R.P."/>
            <person name="Pangilinan J."/>
            <person name="Peng Y."/>
            <person name="Rokas A."/>
            <person name="Rosa C.A."/>
            <person name="Scheuner C."/>
            <person name="Sibirny A.A."/>
            <person name="Slot J.C."/>
            <person name="Stielow J.B."/>
            <person name="Sun H."/>
            <person name="Kurtzman C.P."/>
            <person name="Blackwell M."/>
            <person name="Grigoriev I.V."/>
            <person name="Jeffries T.W."/>
        </authorList>
    </citation>
    <scope>NUCLEOTIDE SEQUENCE [LARGE SCALE GENOMIC DNA]</scope>
    <source>
        <strain evidence="2 3">NRRL YB-4993</strain>
    </source>
</reference>
<accession>A0A1A0HEY7</accession>
<keyword evidence="1" id="KW-0812">Transmembrane</keyword>
<keyword evidence="1" id="KW-1133">Transmembrane helix</keyword>
<dbReference type="Proteomes" id="UP000092555">
    <property type="component" value="Unassembled WGS sequence"/>
</dbReference>
<keyword evidence="1" id="KW-0472">Membrane</keyword>
<protein>
    <submittedName>
        <fullName evidence="2">Uncharacterized protein</fullName>
    </submittedName>
</protein>
<gene>
    <name evidence="2" type="ORF">METBIDRAFT_153919</name>
</gene>
<dbReference type="AlphaFoldDB" id="A0A1A0HEY7"/>